<sequence>MFSQRAFFSFVALSDKSPAAHRTYNEWHQLDHRPENLRLPGVAWGDRWSRTSECAATGRDVAGEPDARFADVDYMAMYWFRQPSDESVAAWSKLGENSFQWGRGPILPGVARPLLAFFTPVLGYVSPRVPVSAETLPFRPNRGLHVTLTQLDEPHGASAHEQFHWLDTVRMPDLLDVPGVAGAWTFSLLEPQRHASLPLDAVPEYPRGSLRVTLLYLDDEPETVTREVAERTVAWDADGRGAPAPAAERVLFCSPLRTIIPWQDW</sequence>
<reference evidence="2" key="1">
    <citation type="journal article" date="2019" name="Int. J. Syst. Evol. Microbiol.">
        <title>The Global Catalogue of Microorganisms (GCM) 10K type strain sequencing project: providing services to taxonomists for standard genome sequencing and annotation.</title>
        <authorList>
            <consortium name="The Broad Institute Genomics Platform"/>
            <consortium name="The Broad Institute Genome Sequencing Center for Infectious Disease"/>
            <person name="Wu L."/>
            <person name="Ma J."/>
        </authorList>
    </citation>
    <scope>NUCLEOTIDE SEQUENCE [LARGE SCALE GENOMIC DNA]</scope>
    <source>
        <strain evidence="2">JCM 17906</strain>
    </source>
</reference>
<evidence type="ECO:0008006" key="3">
    <source>
        <dbReference type="Google" id="ProtNLM"/>
    </source>
</evidence>
<comment type="caution">
    <text evidence="1">The sequence shown here is derived from an EMBL/GenBank/DDBJ whole genome shotgun (WGS) entry which is preliminary data.</text>
</comment>
<organism evidence="1 2">
    <name type="scientific">Pseudonocardia xishanensis</name>
    <dbReference type="NCBI Taxonomy" id="630995"/>
    <lineage>
        <taxon>Bacteria</taxon>
        <taxon>Bacillati</taxon>
        <taxon>Actinomycetota</taxon>
        <taxon>Actinomycetes</taxon>
        <taxon>Pseudonocardiales</taxon>
        <taxon>Pseudonocardiaceae</taxon>
        <taxon>Pseudonocardia</taxon>
    </lineage>
</organism>
<name>A0ABP8RS63_9PSEU</name>
<proteinExistence type="predicted"/>
<evidence type="ECO:0000313" key="2">
    <source>
        <dbReference type="Proteomes" id="UP001501598"/>
    </source>
</evidence>
<gene>
    <name evidence="1" type="ORF">GCM10023175_24220</name>
</gene>
<protein>
    <recommendedName>
        <fullName evidence="3">NIPSNAP protein</fullName>
    </recommendedName>
</protein>
<keyword evidence="2" id="KW-1185">Reference proteome</keyword>
<dbReference type="EMBL" id="BAABGT010000030">
    <property type="protein sequence ID" value="GAA4545064.1"/>
    <property type="molecule type" value="Genomic_DNA"/>
</dbReference>
<dbReference type="Proteomes" id="UP001501598">
    <property type="component" value="Unassembled WGS sequence"/>
</dbReference>
<evidence type="ECO:0000313" key="1">
    <source>
        <dbReference type="EMBL" id="GAA4545064.1"/>
    </source>
</evidence>
<accession>A0ABP8RS63</accession>